<dbReference type="eggNOG" id="ENOG502SEUB">
    <property type="taxonomic scope" value="Eukaryota"/>
</dbReference>
<reference evidence="1" key="3">
    <citation type="submission" date="2010-09" db="EMBL/GenBank/DDBJ databases">
        <title>Annotation of Gaeumannomyces graminis var. tritici R3-111a-1.</title>
        <authorList>
            <consortium name="The Broad Institute Genome Sequencing Platform"/>
            <person name="Ma L.-J."/>
            <person name="Dead R."/>
            <person name="Young S.K."/>
            <person name="Zeng Q."/>
            <person name="Gargeya S."/>
            <person name="Fitzgerald M."/>
            <person name="Haas B."/>
            <person name="Abouelleil A."/>
            <person name="Alvarado L."/>
            <person name="Arachchi H.M."/>
            <person name="Berlin A."/>
            <person name="Brown A."/>
            <person name="Chapman S.B."/>
            <person name="Chen Z."/>
            <person name="Dunbar C."/>
            <person name="Freedman E."/>
            <person name="Gearin G."/>
            <person name="Gellesch M."/>
            <person name="Goldberg J."/>
            <person name="Griggs A."/>
            <person name="Gujja S."/>
            <person name="Heiman D."/>
            <person name="Howarth C."/>
            <person name="Larson L."/>
            <person name="Lui A."/>
            <person name="MacDonald P.J.P."/>
            <person name="Mehta T."/>
            <person name="Montmayeur A."/>
            <person name="Murphy C."/>
            <person name="Neiman D."/>
            <person name="Pearson M."/>
            <person name="Priest M."/>
            <person name="Roberts A."/>
            <person name="Saif S."/>
            <person name="Shea T."/>
            <person name="Shenoy N."/>
            <person name="Sisk P."/>
            <person name="Stolte C."/>
            <person name="Sykes S."/>
            <person name="Yandava C."/>
            <person name="Wortman J."/>
            <person name="Nusbaum C."/>
            <person name="Birren B."/>
        </authorList>
    </citation>
    <scope>NUCLEOTIDE SEQUENCE</scope>
    <source>
        <strain evidence="1">R3-111a-1</strain>
    </source>
</reference>
<dbReference type="Proteomes" id="UP000006039">
    <property type="component" value="Unassembled WGS sequence"/>
</dbReference>
<keyword evidence="3" id="KW-1185">Reference proteome</keyword>
<accession>J3PK03</accession>
<protein>
    <submittedName>
        <fullName evidence="1 2">Uncharacterized protein</fullName>
    </submittedName>
</protein>
<evidence type="ECO:0000313" key="1">
    <source>
        <dbReference type="EMBL" id="EJT68586.1"/>
    </source>
</evidence>
<dbReference type="RefSeq" id="XP_009230031.1">
    <property type="nucleotide sequence ID" value="XM_009231767.1"/>
</dbReference>
<dbReference type="EMBL" id="GL385457">
    <property type="protein sequence ID" value="EJT68586.1"/>
    <property type="molecule type" value="Genomic_DNA"/>
</dbReference>
<proteinExistence type="predicted"/>
<name>J3PK03_GAET3</name>
<dbReference type="OrthoDB" id="5356597at2759"/>
<sequence length="124" mass="12902">MSSPSGIPVLVMGLKSGGSFSEEDIKKATAAQARLAVEAGFAPVPCILDPAADDAANVATVREQIKKTPFKIVAIGGGVRGDLARTPLFEQLVNICIEEIKPTPRLVFPSSPDDAVAALKRGFA</sequence>
<dbReference type="HOGENOM" id="CLU_2004084_0_0_1"/>
<reference evidence="2" key="4">
    <citation type="journal article" date="2015" name="G3 (Bethesda)">
        <title>Genome sequences of three phytopathogenic species of the Magnaporthaceae family of fungi.</title>
        <authorList>
            <person name="Okagaki L.H."/>
            <person name="Nunes C.C."/>
            <person name="Sailsbery J."/>
            <person name="Clay B."/>
            <person name="Brown D."/>
            <person name="John T."/>
            <person name="Oh Y."/>
            <person name="Young N."/>
            <person name="Fitzgerald M."/>
            <person name="Haas B.J."/>
            <person name="Zeng Q."/>
            <person name="Young S."/>
            <person name="Adiconis X."/>
            <person name="Fan L."/>
            <person name="Levin J.Z."/>
            <person name="Mitchell T.K."/>
            <person name="Okubara P.A."/>
            <person name="Farman M.L."/>
            <person name="Kohn L.M."/>
            <person name="Birren B."/>
            <person name="Ma L.-J."/>
            <person name="Dean R.A."/>
        </authorList>
    </citation>
    <scope>NUCLEOTIDE SEQUENCE</scope>
    <source>
        <strain evidence="2">R3-111a-1</strain>
    </source>
</reference>
<reference evidence="1" key="2">
    <citation type="submission" date="2010-07" db="EMBL/GenBank/DDBJ databases">
        <authorList>
            <consortium name="The Broad Institute Genome Sequencing Platform"/>
            <consortium name="Broad Institute Genome Sequencing Center for Infectious Disease"/>
            <person name="Ma L.-J."/>
            <person name="Dead R."/>
            <person name="Young S."/>
            <person name="Zeng Q."/>
            <person name="Koehrsen M."/>
            <person name="Alvarado L."/>
            <person name="Berlin A."/>
            <person name="Chapman S.B."/>
            <person name="Chen Z."/>
            <person name="Freedman E."/>
            <person name="Gellesch M."/>
            <person name="Goldberg J."/>
            <person name="Griggs A."/>
            <person name="Gujja S."/>
            <person name="Heilman E.R."/>
            <person name="Heiman D."/>
            <person name="Hepburn T."/>
            <person name="Howarth C."/>
            <person name="Jen D."/>
            <person name="Larson L."/>
            <person name="Mehta T."/>
            <person name="Neiman D."/>
            <person name="Pearson M."/>
            <person name="Roberts A."/>
            <person name="Saif S."/>
            <person name="Shea T."/>
            <person name="Shenoy N."/>
            <person name="Sisk P."/>
            <person name="Stolte C."/>
            <person name="Sykes S."/>
            <person name="Walk T."/>
            <person name="White J."/>
            <person name="Yandava C."/>
            <person name="Haas B."/>
            <person name="Nusbaum C."/>
            <person name="Birren B."/>
        </authorList>
    </citation>
    <scope>NUCLEOTIDE SEQUENCE</scope>
    <source>
        <strain evidence="1">R3-111a-1</strain>
    </source>
</reference>
<gene>
    <name evidence="2" type="primary">20354306</name>
    <name evidence="1" type="ORF">GGTG_13848</name>
</gene>
<dbReference type="AlphaFoldDB" id="J3PK03"/>
<reference evidence="3" key="1">
    <citation type="submission" date="2010-07" db="EMBL/GenBank/DDBJ databases">
        <title>The genome sequence of Gaeumannomyces graminis var. tritici strain R3-111a-1.</title>
        <authorList>
            <consortium name="The Broad Institute Genome Sequencing Platform"/>
            <person name="Ma L.-J."/>
            <person name="Dead R."/>
            <person name="Young S."/>
            <person name="Zeng Q."/>
            <person name="Koehrsen M."/>
            <person name="Alvarado L."/>
            <person name="Berlin A."/>
            <person name="Chapman S.B."/>
            <person name="Chen Z."/>
            <person name="Freedman E."/>
            <person name="Gellesch M."/>
            <person name="Goldberg J."/>
            <person name="Griggs A."/>
            <person name="Gujja S."/>
            <person name="Heilman E.R."/>
            <person name="Heiman D."/>
            <person name="Hepburn T."/>
            <person name="Howarth C."/>
            <person name="Jen D."/>
            <person name="Larson L."/>
            <person name="Mehta T."/>
            <person name="Neiman D."/>
            <person name="Pearson M."/>
            <person name="Roberts A."/>
            <person name="Saif S."/>
            <person name="Shea T."/>
            <person name="Shenoy N."/>
            <person name="Sisk P."/>
            <person name="Stolte C."/>
            <person name="Sykes S."/>
            <person name="Walk T."/>
            <person name="White J."/>
            <person name="Yandava C."/>
            <person name="Haas B."/>
            <person name="Nusbaum C."/>
            <person name="Birren B."/>
        </authorList>
    </citation>
    <scope>NUCLEOTIDE SEQUENCE [LARGE SCALE GENOMIC DNA]</scope>
    <source>
        <strain evidence="3">R3-111a-1</strain>
    </source>
</reference>
<reference evidence="2" key="5">
    <citation type="submission" date="2018-04" db="UniProtKB">
        <authorList>
            <consortium name="EnsemblFungi"/>
        </authorList>
    </citation>
    <scope>IDENTIFICATION</scope>
    <source>
        <strain evidence="2">R3-111a-1</strain>
    </source>
</reference>
<dbReference type="VEuPathDB" id="FungiDB:GGTG_13848"/>
<evidence type="ECO:0000313" key="3">
    <source>
        <dbReference type="Proteomes" id="UP000006039"/>
    </source>
</evidence>
<organism evidence="1">
    <name type="scientific">Gaeumannomyces tritici (strain R3-111a-1)</name>
    <name type="common">Wheat and barley take-all root rot fungus</name>
    <name type="synonym">Gaeumannomyces graminis var. tritici</name>
    <dbReference type="NCBI Taxonomy" id="644352"/>
    <lineage>
        <taxon>Eukaryota</taxon>
        <taxon>Fungi</taxon>
        <taxon>Dikarya</taxon>
        <taxon>Ascomycota</taxon>
        <taxon>Pezizomycotina</taxon>
        <taxon>Sordariomycetes</taxon>
        <taxon>Sordariomycetidae</taxon>
        <taxon>Magnaporthales</taxon>
        <taxon>Magnaporthaceae</taxon>
        <taxon>Gaeumannomyces</taxon>
    </lineage>
</organism>
<evidence type="ECO:0000313" key="2">
    <source>
        <dbReference type="EnsemblFungi" id="EJT68586"/>
    </source>
</evidence>
<dbReference type="EnsemblFungi" id="EJT68586">
    <property type="protein sequence ID" value="EJT68586"/>
    <property type="gene ID" value="GGTG_13848"/>
</dbReference>
<dbReference type="GeneID" id="20354306"/>